<dbReference type="AlphaFoldDB" id="A0AA36J264"/>
<evidence type="ECO:0000256" key="1">
    <source>
        <dbReference type="SAM" id="MobiDB-lite"/>
    </source>
</evidence>
<name>A0AA36J264_9DINO</name>
<feature type="compositionally biased region" description="Basic and acidic residues" evidence="1">
    <location>
        <begin position="55"/>
        <end position="69"/>
    </location>
</feature>
<feature type="region of interest" description="Disordered" evidence="1">
    <location>
        <begin position="1"/>
        <end position="40"/>
    </location>
</feature>
<proteinExistence type="predicted"/>
<reference evidence="2" key="1">
    <citation type="submission" date="2023-08" db="EMBL/GenBank/DDBJ databases">
        <authorList>
            <person name="Chen Y."/>
            <person name="Shah S."/>
            <person name="Dougan E. K."/>
            <person name="Thang M."/>
            <person name="Chan C."/>
        </authorList>
    </citation>
    <scope>NUCLEOTIDE SEQUENCE</scope>
</reference>
<evidence type="ECO:0000313" key="2">
    <source>
        <dbReference type="EMBL" id="CAJ1397739.1"/>
    </source>
</evidence>
<keyword evidence="3" id="KW-1185">Reference proteome</keyword>
<organism evidence="2 3">
    <name type="scientific">Effrenium voratum</name>
    <dbReference type="NCBI Taxonomy" id="2562239"/>
    <lineage>
        <taxon>Eukaryota</taxon>
        <taxon>Sar</taxon>
        <taxon>Alveolata</taxon>
        <taxon>Dinophyceae</taxon>
        <taxon>Suessiales</taxon>
        <taxon>Symbiodiniaceae</taxon>
        <taxon>Effrenium</taxon>
    </lineage>
</organism>
<feature type="region of interest" description="Disordered" evidence="1">
    <location>
        <begin position="52"/>
        <end position="122"/>
    </location>
</feature>
<accession>A0AA36J264</accession>
<dbReference type="Proteomes" id="UP001178507">
    <property type="component" value="Unassembled WGS sequence"/>
</dbReference>
<comment type="caution">
    <text evidence="2">The sequence shown here is derived from an EMBL/GenBank/DDBJ whole genome shotgun (WGS) entry which is preliminary data.</text>
</comment>
<dbReference type="EMBL" id="CAUJNA010003277">
    <property type="protein sequence ID" value="CAJ1397739.1"/>
    <property type="molecule type" value="Genomic_DNA"/>
</dbReference>
<gene>
    <name evidence="2" type="ORF">EVOR1521_LOCUS21690</name>
</gene>
<evidence type="ECO:0000313" key="3">
    <source>
        <dbReference type="Proteomes" id="UP001178507"/>
    </source>
</evidence>
<protein>
    <submittedName>
        <fullName evidence="2">Uncharacterized protein</fullName>
    </submittedName>
</protein>
<sequence>MAPLLDISRENRENEGPGSANLPGTPKSTGTCDREVREVRSRLSRVRSSILEMPPEERLRVLGEPERLGRLPRQMRQTSLGPPQRLRAQTVGPKGAQARAQTPRRDDRKGQGKGKALPRWRI</sequence>